<feature type="non-terminal residue" evidence="9">
    <location>
        <position position="1"/>
    </location>
</feature>
<evidence type="ECO:0000256" key="2">
    <source>
        <dbReference type="ARBA" id="ARBA00022692"/>
    </source>
</evidence>
<dbReference type="EMBL" id="CAJNOK010002920">
    <property type="protein sequence ID" value="CAF0880296.1"/>
    <property type="molecule type" value="Genomic_DNA"/>
</dbReference>
<keyword evidence="2" id="KW-0812">Transmembrane</keyword>
<dbReference type="Pfam" id="PF06398">
    <property type="entry name" value="Pex24p"/>
    <property type="match status" value="1"/>
</dbReference>
<evidence type="ECO:0000313" key="10">
    <source>
        <dbReference type="Proteomes" id="UP000682733"/>
    </source>
</evidence>
<name>A0A8S2HUY7_9BILA</name>
<protein>
    <recommendedName>
        <fullName evidence="7">C2 domain-containing protein</fullName>
    </recommendedName>
</protein>
<dbReference type="InterPro" id="IPR010482">
    <property type="entry name" value="TECPR1-like_DysF"/>
</dbReference>
<dbReference type="Proteomes" id="UP000677228">
    <property type="component" value="Unassembled WGS sequence"/>
</dbReference>
<dbReference type="CDD" id="cd04017">
    <property type="entry name" value="C2D_Ferlin"/>
    <property type="match status" value="1"/>
</dbReference>
<dbReference type="GO" id="GO:0007009">
    <property type="term" value="P:plasma membrane organization"/>
    <property type="evidence" value="ECO:0007669"/>
    <property type="project" value="TreeGrafter"/>
</dbReference>
<gene>
    <name evidence="8" type="ORF">OVA965_LOCUS8584</name>
    <name evidence="9" type="ORF">TMI583_LOCUS8580</name>
</gene>
<evidence type="ECO:0000259" key="7">
    <source>
        <dbReference type="PROSITE" id="PS50004"/>
    </source>
</evidence>
<dbReference type="GO" id="GO:0005737">
    <property type="term" value="C:cytoplasm"/>
    <property type="evidence" value="ECO:0007669"/>
    <property type="project" value="UniProtKB-ARBA"/>
</dbReference>
<dbReference type="InterPro" id="IPR000008">
    <property type="entry name" value="C2_dom"/>
</dbReference>
<keyword evidence="4" id="KW-1133">Transmembrane helix</keyword>
<comment type="subcellular location">
    <subcellularLocation>
        <location evidence="1">Membrane</location>
        <topology evidence="1">Single-pass membrane protein</topology>
    </subcellularLocation>
</comment>
<evidence type="ECO:0000313" key="9">
    <source>
        <dbReference type="EMBL" id="CAF3664072.1"/>
    </source>
</evidence>
<dbReference type="PANTHER" id="PTHR12546:SF33">
    <property type="entry name" value="SPERM VESICLE FUSION PROTEIN FER-1"/>
    <property type="match status" value="1"/>
</dbReference>
<sequence length="772" mass="88675">RYYFSARYADDIGHNKFTEEVYEHQSRLLAGAQWQPKTNGWTDILSYAKCSLTKSHILAGDKVPGKNERINPPEGWKWEDDWIVDINRAVDEEGYEYCVNQTLGGWCPTDKIFHLNRRRRWFRTRVVDKTAQNRREPTTSPESSSILPMSQTKVRETNNSQLLLCTTYLSLPISKEFEDGLKNGWEYAPMFNMKFHADERSMDMVRRRRWHRKMIPESPEYTQAVFRMTAQVDATPSTDEQDKGKTDAKKEIIEINTPRMFLHFKDPFAQVCFVSQSQQTEVIENTLCPTWDQTLIFSNIEIFGEPEEIQQDPPNIIVEIFDKDQFGTPDFLGRAECTPIVRLTPDDNKPPATKLKWHKVILGNEDADAGELLAAFELFLLPTQSSGIKMPPEPPKRGSLFIVPAAIRPQLVRTGIEILCWGVRNMKTFMLSEVENPQVVFEVGGREIESSIVRNSKQAPNFDNPLLFIDAMLPKEDIYAPPMNIKVKDNRSFGFAPVVGMHVIKSLQKFRADPTAPSLTIMATTELKTEAYQTPPSDFVLNLEKKTKKKAKNKTKTVAEEDIDWWSKYYASTGDLNKSGSYLQRGHETITIFPFPLESHHIYQGFNDFCMAFPLTRGRTQFEEENEIVGELKALFKVYQLPEDSNKPLPKHVMENIPNTNSEECIVRIYIIRAHDLQPHDTSGKSDPYIEIELGKTKLDNHDEKIPNTNNPIFGKMFEITTVIPAAKDLIIRIKDWDLITSDDVIGQTTIDLENRLLSKYRATCGLPLQYN</sequence>
<reference evidence="9" key="1">
    <citation type="submission" date="2021-02" db="EMBL/GenBank/DDBJ databases">
        <authorList>
            <person name="Nowell W R."/>
        </authorList>
    </citation>
    <scope>NUCLEOTIDE SEQUENCE</scope>
</reference>
<feature type="non-terminal residue" evidence="9">
    <location>
        <position position="772"/>
    </location>
</feature>
<dbReference type="InterPro" id="IPR037724">
    <property type="entry name" value="C2E_Ferlin"/>
</dbReference>
<dbReference type="InterPro" id="IPR035892">
    <property type="entry name" value="C2_domain_sf"/>
</dbReference>
<feature type="domain" description="C2" evidence="7">
    <location>
        <begin position="228"/>
        <end position="358"/>
    </location>
</feature>
<dbReference type="InterPro" id="IPR037723">
    <property type="entry name" value="C2D_Ferlin"/>
</dbReference>
<feature type="domain" description="C2" evidence="7">
    <location>
        <begin position="648"/>
        <end position="766"/>
    </location>
</feature>
<keyword evidence="5" id="KW-0472">Membrane</keyword>
<dbReference type="PROSITE" id="PS50004">
    <property type="entry name" value="C2"/>
    <property type="match status" value="2"/>
</dbReference>
<dbReference type="CDD" id="cd04037">
    <property type="entry name" value="C2E_Ferlin"/>
    <property type="match status" value="1"/>
</dbReference>
<feature type="compositionally biased region" description="Polar residues" evidence="6">
    <location>
        <begin position="138"/>
        <end position="151"/>
    </location>
</feature>
<evidence type="ECO:0000256" key="1">
    <source>
        <dbReference type="ARBA" id="ARBA00004167"/>
    </source>
</evidence>
<dbReference type="InterPro" id="IPR006614">
    <property type="entry name" value="Peroxin/Ferlin"/>
</dbReference>
<dbReference type="Proteomes" id="UP000682733">
    <property type="component" value="Unassembled WGS sequence"/>
</dbReference>
<evidence type="ECO:0000256" key="5">
    <source>
        <dbReference type="ARBA" id="ARBA00023136"/>
    </source>
</evidence>
<feature type="region of interest" description="Disordered" evidence="6">
    <location>
        <begin position="130"/>
        <end position="151"/>
    </location>
</feature>
<dbReference type="Gene3D" id="2.60.40.150">
    <property type="entry name" value="C2 domain"/>
    <property type="match status" value="2"/>
</dbReference>
<organism evidence="9 10">
    <name type="scientific">Didymodactylos carnosus</name>
    <dbReference type="NCBI Taxonomy" id="1234261"/>
    <lineage>
        <taxon>Eukaryota</taxon>
        <taxon>Metazoa</taxon>
        <taxon>Spiralia</taxon>
        <taxon>Gnathifera</taxon>
        <taxon>Rotifera</taxon>
        <taxon>Eurotatoria</taxon>
        <taxon>Bdelloidea</taxon>
        <taxon>Philodinida</taxon>
        <taxon>Philodinidae</taxon>
        <taxon>Didymodactylos</taxon>
    </lineage>
</organism>
<dbReference type="SUPFAM" id="SSF49562">
    <property type="entry name" value="C2 domain (Calcium/lipid-binding domain, CaLB)"/>
    <property type="match status" value="3"/>
</dbReference>
<dbReference type="Pfam" id="PF00168">
    <property type="entry name" value="C2"/>
    <property type="match status" value="2"/>
</dbReference>
<accession>A0A8S2HUY7</accession>
<dbReference type="SMART" id="SM00694">
    <property type="entry name" value="DysFC"/>
    <property type="match status" value="2"/>
</dbReference>
<evidence type="ECO:0000313" key="8">
    <source>
        <dbReference type="EMBL" id="CAF0880296.1"/>
    </source>
</evidence>
<dbReference type="GO" id="GO:0061025">
    <property type="term" value="P:membrane fusion"/>
    <property type="evidence" value="ECO:0007669"/>
    <property type="project" value="TreeGrafter"/>
</dbReference>
<dbReference type="AlphaFoldDB" id="A0A8S2HUY7"/>
<dbReference type="PANTHER" id="PTHR12546">
    <property type="entry name" value="FER-1-LIKE"/>
    <property type="match status" value="1"/>
</dbReference>
<evidence type="ECO:0000256" key="4">
    <source>
        <dbReference type="ARBA" id="ARBA00022989"/>
    </source>
</evidence>
<dbReference type="GO" id="GO:0098588">
    <property type="term" value="C:bounding membrane of organelle"/>
    <property type="evidence" value="ECO:0007669"/>
    <property type="project" value="UniProtKB-ARBA"/>
</dbReference>
<comment type="caution">
    <text evidence="9">The sequence shown here is derived from an EMBL/GenBank/DDBJ whole genome shotgun (WGS) entry which is preliminary data.</text>
</comment>
<dbReference type="SMART" id="SM00693">
    <property type="entry name" value="DysFN"/>
    <property type="match status" value="1"/>
</dbReference>
<keyword evidence="3" id="KW-0677">Repeat</keyword>
<dbReference type="SMART" id="SM00239">
    <property type="entry name" value="C2"/>
    <property type="match status" value="2"/>
</dbReference>
<dbReference type="InterPro" id="IPR037721">
    <property type="entry name" value="Ferlin"/>
</dbReference>
<dbReference type="EMBL" id="CAJOBA010002921">
    <property type="protein sequence ID" value="CAF3664072.1"/>
    <property type="molecule type" value="Genomic_DNA"/>
</dbReference>
<evidence type="ECO:0000256" key="3">
    <source>
        <dbReference type="ARBA" id="ARBA00022737"/>
    </source>
</evidence>
<evidence type="ECO:0000256" key="6">
    <source>
        <dbReference type="SAM" id="MobiDB-lite"/>
    </source>
</evidence>
<proteinExistence type="predicted"/>